<dbReference type="OrthoDB" id="344524at2"/>
<name>A0A5F1Z7F4_9LEPT</name>
<dbReference type="SUPFAM" id="SSF103088">
    <property type="entry name" value="OmpA-like"/>
    <property type="match status" value="1"/>
</dbReference>
<dbReference type="EMBL" id="RQFP01000001">
    <property type="protein sequence ID" value="TGK95505.1"/>
    <property type="molecule type" value="Genomic_DNA"/>
</dbReference>
<dbReference type="Gene3D" id="3.30.1330.60">
    <property type="entry name" value="OmpA-like domain"/>
    <property type="match status" value="1"/>
</dbReference>
<reference evidence="1" key="1">
    <citation type="journal article" date="2019" name="PLoS Negl. Trop. Dis.">
        <title>Revisiting the worldwide diversity of Leptospira species in the environment.</title>
        <authorList>
            <person name="Vincent A.T."/>
            <person name="Schiettekatte O."/>
            <person name="Bourhy P."/>
            <person name="Veyrier F.J."/>
            <person name="Picardeau M."/>
        </authorList>
    </citation>
    <scope>NUCLEOTIDE SEQUENCE [LARGE SCALE GENOMIC DNA]</scope>
    <source>
        <strain evidence="1">201800277</strain>
    </source>
</reference>
<organism evidence="1 2">
    <name type="scientific">Leptospira brenneri</name>
    <dbReference type="NCBI Taxonomy" id="2023182"/>
    <lineage>
        <taxon>Bacteria</taxon>
        <taxon>Pseudomonadati</taxon>
        <taxon>Spirochaetota</taxon>
        <taxon>Spirochaetia</taxon>
        <taxon>Leptospirales</taxon>
        <taxon>Leptospiraceae</taxon>
        <taxon>Leptospira</taxon>
    </lineage>
</organism>
<protein>
    <submittedName>
        <fullName evidence="1">Cell envelope biogenesis protein OmpA</fullName>
    </submittedName>
</protein>
<proteinExistence type="predicted"/>
<sequence>MMFWVSLILFGIGFFLYWIWMEIGKKGPVQDVRNRKKIGLEENTVVMESRPKEFQILFSAGSSNLEEHCVDLLREHFNSAIFSQIGYIQLFGSADVSGNLSKNRRLVEERVQIVERYLISLGIGKDKIQKIFLEPGYGSNPEMRKRLRSVQIQYKLET</sequence>
<dbReference type="InterPro" id="IPR036737">
    <property type="entry name" value="OmpA-like_sf"/>
</dbReference>
<accession>A0A5F1Z7F4</accession>
<evidence type="ECO:0000313" key="2">
    <source>
        <dbReference type="Proteomes" id="UP000297891"/>
    </source>
</evidence>
<comment type="caution">
    <text evidence="1">The sequence shown here is derived from an EMBL/GenBank/DDBJ whole genome shotgun (WGS) entry which is preliminary data.</text>
</comment>
<gene>
    <name evidence="1" type="ORF">EHQ30_02375</name>
</gene>
<dbReference type="Proteomes" id="UP000297891">
    <property type="component" value="Unassembled WGS sequence"/>
</dbReference>
<keyword evidence="2" id="KW-1185">Reference proteome</keyword>
<dbReference type="AlphaFoldDB" id="A0A5F1Z7F4"/>
<evidence type="ECO:0000313" key="1">
    <source>
        <dbReference type="EMBL" id="TGK95505.1"/>
    </source>
</evidence>